<feature type="modified residue" description="2-(S-cysteinyl)pyruvic acid O-phosphothioketal" evidence="12">
    <location>
        <position position="123"/>
    </location>
</feature>
<evidence type="ECO:0000256" key="9">
    <source>
        <dbReference type="ARBA" id="ARBA00023316"/>
    </source>
</evidence>
<dbReference type="InterPro" id="IPR001986">
    <property type="entry name" value="Enolpyruvate_Tfrase_dom"/>
</dbReference>
<dbReference type="Proteomes" id="UP000318509">
    <property type="component" value="Unassembled WGS sequence"/>
</dbReference>
<dbReference type="AlphaFoldDB" id="A0A537JW97"/>
<comment type="subcellular location">
    <subcellularLocation>
        <location evidence="1 12">Cytoplasm</location>
    </subcellularLocation>
</comment>
<dbReference type="HAMAP" id="MF_00111">
    <property type="entry name" value="MurA"/>
    <property type="match status" value="1"/>
</dbReference>
<evidence type="ECO:0000313" key="15">
    <source>
        <dbReference type="Proteomes" id="UP000318509"/>
    </source>
</evidence>
<dbReference type="GO" id="GO:0051301">
    <property type="term" value="P:cell division"/>
    <property type="evidence" value="ECO:0007669"/>
    <property type="project" value="UniProtKB-KW"/>
</dbReference>
<evidence type="ECO:0000256" key="7">
    <source>
        <dbReference type="ARBA" id="ARBA00022984"/>
    </source>
</evidence>
<dbReference type="InterPro" id="IPR050068">
    <property type="entry name" value="MurA_subfamily"/>
</dbReference>
<reference evidence="14 15" key="1">
    <citation type="journal article" date="2019" name="Nat. Microbiol.">
        <title>Mediterranean grassland soil C-N compound turnover is dependent on rainfall and depth, and is mediated by genomically divergent microorganisms.</title>
        <authorList>
            <person name="Diamond S."/>
            <person name="Andeer P.F."/>
            <person name="Li Z."/>
            <person name="Crits-Christoph A."/>
            <person name="Burstein D."/>
            <person name="Anantharaman K."/>
            <person name="Lane K.R."/>
            <person name="Thomas B.C."/>
            <person name="Pan C."/>
            <person name="Northen T.R."/>
            <person name="Banfield J.F."/>
        </authorList>
    </citation>
    <scope>NUCLEOTIDE SEQUENCE [LARGE SCALE GENOMIC DNA]</scope>
    <source>
        <strain evidence="14">NP_3</strain>
    </source>
</reference>
<dbReference type="GO" id="GO:0071555">
    <property type="term" value="P:cell wall organization"/>
    <property type="evidence" value="ECO:0007669"/>
    <property type="project" value="UniProtKB-KW"/>
</dbReference>
<keyword evidence="6 12" id="KW-0133">Cell shape</keyword>
<dbReference type="GO" id="GO:0019277">
    <property type="term" value="P:UDP-N-acetylgalactosamine biosynthetic process"/>
    <property type="evidence" value="ECO:0007669"/>
    <property type="project" value="InterPro"/>
</dbReference>
<feature type="domain" description="Enolpyruvate transferase" evidence="13">
    <location>
        <begin position="13"/>
        <end position="412"/>
    </location>
</feature>
<evidence type="ECO:0000256" key="3">
    <source>
        <dbReference type="ARBA" id="ARBA00022490"/>
    </source>
</evidence>
<keyword evidence="7 12" id="KW-0573">Peptidoglycan synthesis</keyword>
<comment type="caution">
    <text evidence="14">The sequence shown here is derived from an EMBL/GenBank/DDBJ whole genome shotgun (WGS) entry which is preliminary data.</text>
</comment>
<evidence type="ECO:0000256" key="6">
    <source>
        <dbReference type="ARBA" id="ARBA00022960"/>
    </source>
</evidence>
<comment type="caution">
    <text evidence="12">Lacks conserved residue(s) required for the propagation of feature annotation.</text>
</comment>
<dbReference type="CDD" id="cd01555">
    <property type="entry name" value="UdpNAET"/>
    <property type="match status" value="1"/>
</dbReference>
<evidence type="ECO:0000256" key="4">
    <source>
        <dbReference type="ARBA" id="ARBA00022618"/>
    </source>
</evidence>
<dbReference type="Gene3D" id="3.65.10.10">
    <property type="entry name" value="Enolpyruvate transferase domain"/>
    <property type="match status" value="2"/>
</dbReference>
<dbReference type="NCBIfam" id="TIGR01072">
    <property type="entry name" value="murA"/>
    <property type="match status" value="1"/>
</dbReference>
<organism evidence="14 15">
    <name type="scientific">Candidatus Segetimicrobium genomatis</name>
    <dbReference type="NCBI Taxonomy" id="2569760"/>
    <lineage>
        <taxon>Bacteria</taxon>
        <taxon>Bacillati</taxon>
        <taxon>Candidatus Sysuimicrobiota</taxon>
        <taxon>Candidatus Sysuimicrobiia</taxon>
        <taxon>Candidatus Sysuimicrobiales</taxon>
        <taxon>Candidatus Segetimicrobiaceae</taxon>
        <taxon>Candidatus Segetimicrobium</taxon>
    </lineage>
</organism>
<dbReference type="InterPro" id="IPR013792">
    <property type="entry name" value="RNA3'P_cycl/enolpyr_Trfase_a/b"/>
</dbReference>
<dbReference type="GO" id="GO:0008760">
    <property type="term" value="F:UDP-N-acetylglucosamine 1-carboxyvinyltransferase activity"/>
    <property type="evidence" value="ECO:0007669"/>
    <property type="project" value="UniProtKB-UniRule"/>
</dbReference>
<dbReference type="InterPro" id="IPR005750">
    <property type="entry name" value="UDP_GlcNAc_COvinyl_MurA"/>
</dbReference>
<dbReference type="PANTHER" id="PTHR43783">
    <property type="entry name" value="UDP-N-ACETYLGLUCOSAMINE 1-CARBOXYVINYLTRANSFERASE"/>
    <property type="match status" value="1"/>
</dbReference>
<dbReference type="SUPFAM" id="SSF55205">
    <property type="entry name" value="EPT/RTPC-like"/>
    <property type="match status" value="1"/>
</dbReference>
<evidence type="ECO:0000256" key="2">
    <source>
        <dbReference type="ARBA" id="ARBA00004752"/>
    </source>
</evidence>
<feature type="binding site" evidence="12">
    <location>
        <position position="99"/>
    </location>
    <ligand>
        <name>UDP-N-acetyl-alpha-D-glucosamine</name>
        <dbReference type="ChEBI" id="CHEBI:57705"/>
    </ligand>
</feature>
<dbReference type="PANTHER" id="PTHR43783:SF1">
    <property type="entry name" value="UDP-N-ACETYLGLUCOSAMINE 1-CARBOXYVINYLTRANSFERASE"/>
    <property type="match status" value="1"/>
</dbReference>
<evidence type="ECO:0000256" key="11">
    <source>
        <dbReference type="ARBA" id="ARBA00047527"/>
    </source>
</evidence>
<keyword evidence="5 12" id="KW-0808">Transferase</keyword>
<feature type="binding site" evidence="12">
    <location>
        <position position="333"/>
    </location>
    <ligand>
        <name>UDP-N-acetyl-alpha-D-glucosamine</name>
        <dbReference type="ChEBI" id="CHEBI:57705"/>
    </ligand>
</feature>
<dbReference type="GO" id="GO:0005737">
    <property type="term" value="C:cytoplasm"/>
    <property type="evidence" value="ECO:0007669"/>
    <property type="project" value="UniProtKB-SubCell"/>
</dbReference>
<dbReference type="UniPathway" id="UPA00219"/>
<keyword evidence="9 12" id="KW-0961">Cell wall biogenesis/degradation</keyword>
<proteinExistence type="inferred from homology"/>
<dbReference type="InterPro" id="IPR036968">
    <property type="entry name" value="Enolpyruvate_Tfrase_sf"/>
</dbReference>
<evidence type="ECO:0000256" key="10">
    <source>
        <dbReference type="ARBA" id="ARBA00038367"/>
    </source>
</evidence>
<dbReference type="EMBL" id="VBAK01000151">
    <property type="protein sequence ID" value="TMI87793.1"/>
    <property type="molecule type" value="Genomic_DNA"/>
</dbReference>
<evidence type="ECO:0000313" key="14">
    <source>
        <dbReference type="EMBL" id="TMI87793.1"/>
    </source>
</evidence>
<dbReference type="GO" id="GO:0009252">
    <property type="term" value="P:peptidoglycan biosynthetic process"/>
    <property type="evidence" value="ECO:0007669"/>
    <property type="project" value="UniProtKB-UniRule"/>
</dbReference>
<dbReference type="GO" id="GO:0008360">
    <property type="term" value="P:regulation of cell shape"/>
    <property type="evidence" value="ECO:0007669"/>
    <property type="project" value="UniProtKB-KW"/>
</dbReference>
<feature type="binding site" evidence="12">
    <location>
        <begin position="28"/>
        <end position="29"/>
    </location>
    <ligand>
        <name>phosphoenolpyruvate</name>
        <dbReference type="ChEBI" id="CHEBI:58702"/>
    </ligand>
</feature>
<dbReference type="Pfam" id="PF00275">
    <property type="entry name" value="EPSP_synthase"/>
    <property type="match status" value="1"/>
</dbReference>
<keyword evidence="8 12" id="KW-0131">Cell cycle</keyword>
<evidence type="ECO:0000256" key="8">
    <source>
        <dbReference type="ARBA" id="ARBA00023306"/>
    </source>
</evidence>
<sequence length="424" mass="45026">MATERTVEKLLIEGGRPLRGRLRVAGGKNSSLAIIAAAALAPDHSVLENVPRCRDVLTLLDILRALGMAAEFTGPGRLELDARRLTDHVAPYELCRQMRASIYVTGMLLGRLGRAEVPLPGGCVIGSRPVDFHIRGFETLGAQVVTQHGFLKAYAPRLTPATFYVPRSSVGTTINMMLASSRIPGVTVLQNAAREPEIVDTAVLLSLLGVHIRGAGTSTIMIEGSGDLHGATYTIIPDRIEAGTYLIAGAATHGDVVIVDMISEHITALLTKLTEAGATVDADPTGIRVRAETGLRGVEVDTAPYPGFATDLHPQLAALLTMAAGRSAIRETIFEKRFGYADELRRMGADIRVEGDTVTMTGVPTLSGAPVEAMDLRAGAAMVVAALEARGSTEITGLENIDRGYEGLEQKLRSLGARIQRIPA</sequence>
<protein>
    <recommendedName>
        <fullName evidence="12">UDP-N-acetylglucosamine 1-carboxyvinyltransferase</fullName>
        <ecNumber evidence="12">2.5.1.7</ecNumber>
    </recommendedName>
    <alternativeName>
        <fullName evidence="12">Enoylpyruvate transferase</fullName>
    </alternativeName>
    <alternativeName>
        <fullName evidence="12">UDP-N-acetylglucosamine enolpyruvyl transferase</fullName>
        <shortName evidence="12">EPT</shortName>
    </alternativeName>
</protein>
<feature type="active site" description="Proton donor" evidence="12">
    <location>
        <position position="123"/>
    </location>
</feature>
<evidence type="ECO:0000256" key="5">
    <source>
        <dbReference type="ARBA" id="ARBA00022679"/>
    </source>
</evidence>
<dbReference type="EC" id="2.5.1.7" evidence="12"/>
<comment type="similarity">
    <text evidence="10 12">Belongs to the EPSP synthase family. MurA subfamily.</text>
</comment>
<comment type="pathway">
    <text evidence="2 12">Cell wall biogenesis; peptidoglycan biosynthesis.</text>
</comment>
<name>A0A537JW97_9BACT</name>
<evidence type="ECO:0000256" key="12">
    <source>
        <dbReference type="HAMAP-Rule" id="MF_00111"/>
    </source>
</evidence>
<keyword evidence="12" id="KW-0670">Pyruvate</keyword>
<comment type="catalytic activity">
    <reaction evidence="11 12">
        <text>phosphoenolpyruvate + UDP-N-acetyl-alpha-D-glucosamine = UDP-N-acetyl-3-O-(1-carboxyvinyl)-alpha-D-glucosamine + phosphate</text>
        <dbReference type="Rhea" id="RHEA:18681"/>
        <dbReference type="ChEBI" id="CHEBI:43474"/>
        <dbReference type="ChEBI" id="CHEBI:57705"/>
        <dbReference type="ChEBI" id="CHEBI:58702"/>
        <dbReference type="ChEBI" id="CHEBI:68483"/>
        <dbReference type="EC" id="2.5.1.7"/>
    </reaction>
</comment>
<gene>
    <name evidence="12 14" type="primary">murA</name>
    <name evidence="14" type="ORF">E6H00_14655</name>
</gene>
<evidence type="ECO:0000256" key="1">
    <source>
        <dbReference type="ARBA" id="ARBA00004496"/>
    </source>
</evidence>
<feature type="binding site" evidence="12">
    <location>
        <position position="311"/>
    </location>
    <ligand>
        <name>UDP-N-acetyl-alpha-D-glucosamine</name>
        <dbReference type="ChEBI" id="CHEBI:57705"/>
    </ligand>
</feature>
<keyword evidence="4 12" id="KW-0132">Cell division</keyword>
<accession>A0A537JW97</accession>
<dbReference type="NCBIfam" id="NF006873">
    <property type="entry name" value="PRK09369.1"/>
    <property type="match status" value="1"/>
</dbReference>
<comment type="function">
    <text evidence="12">Cell wall formation. Adds enolpyruvyl to UDP-N-acetylglucosamine.</text>
</comment>
<evidence type="ECO:0000259" key="13">
    <source>
        <dbReference type="Pfam" id="PF00275"/>
    </source>
</evidence>
<keyword evidence="3 12" id="KW-0963">Cytoplasm</keyword>